<evidence type="ECO:0000256" key="3">
    <source>
        <dbReference type="ARBA" id="ARBA00022448"/>
    </source>
</evidence>
<dbReference type="PANTHER" id="PTHR31344">
    <property type="entry name" value="NUCLEAR PORE COMPLEX PROTEIN NUP205"/>
    <property type="match status" value="1"/>
</dbReference>
<accession>A0AAV5SJ24</accession>
<dbReference type="GO" id="GO:0017056">
    <property type="term" value="F:structural constituent of nuclear pore"/>
    <property type="evidence" value="ECO:0007669"/>
    <property type="project" value="TreeGrafter"/>
</dbReference>
<comment type="caution">
    <text evidence="5">The sequence shown here is derived from an EMBL/GenBank/DDBJ whole genome shotgun (WGS) entry which is preliminary data.</text>
</comment>
<dbReference type="PANTHER" id="PTHR31344:SF0">
    <property type="entry name" value="NUCLEAR PORE COMPLEX PROTEIN NUP205"/>
    <property type="match status" value="1"/>
</dbReference>
<reference evidence="5" key="1">
    <citation type="submission" date="2023-10" db="EMBL/GenBank/DDBJ databases">
        <title>Genome assembly of Pristionchus species.</title>
        <authorList>
            <person name="Yoshida K."/>
            <person name="Sommer R.J."/>
        </authorList>
    </citation>
    <scope>NUCLEOTIDE SEQUENCE</scope>
    <source>
        <strain evidence="5">RS0144</strain>
    </source>
</reference>
<dbReference type="Proteomes" id="UP001432027">
    <property type="component" value="Unassembled WGS sequence"/>
</dbReference>
<evidence type="ECO:0000256" key="1">
    <source>
        <dbReference type="ARBA" id="ARBA00004123"/>
    </source>
</evidence>
<feature type="non-terminal residue" evidence="5">
    <location>
        <position position="1"/>
    </location>
</feature>
<name>A0AAV5SJ24_9BILA</name>
<dbReference type="Pfam" id="PF11894">
    <property type="entry name" value="Nup192"/>
    <property type="match status" value="1"/>
</dbReference>
<keyword evidence="4" id="KW-0539">Nucleus</keyword>
<dbReference type="InterPro" id="IPR021827">
    <property type="entry name" value="Nup186/Nup192/Nup205"/>
</dbReference>
<dbReference type="GO" id="GO:0044611">
    <property type="term" value="C:nuclear pore inner ring"/>
    <property type="evidence" value="ECO:0007669"/>
    <property type="project" value="TreeGrafter"/>
</dbReference>
<keyword evidence="6" id="KW-1185">Reference proteome</keyword>
<dbReference type="GO" id="GO:0006999">
    <property type="term" value="P:nuclear pore organization"/>
    <property type="evidence" value="ECO:0007669"/>
    <property type="project" value="TreeGrafter"/>
</dbReference>
<dbReference type="EMBL" id="BTSX01000002">
    <property type="protein sequence ID" value="GMS82909.1"/>
    <property type="molecule type" value="Genomic_DNA"/>
</dbReference>
<keyword evidence="3" id="KW-0813">Transport</keyword>
<comment type="subcellular location">
    <subcellularLocation>
        <location evidence="1">Nucleus</location>
    </subcellularLocation>
</comment>
<gene>
    <name evidence="5" type="ORF">PENTCL1PPCAC_5084</name>
</gene>
<evidence type="ECO:0000313" key="6">
    <source>
        <dbReference type="Proteomes" id="UP001432027"/>
    </source>
</evidence>
<protein>
    <submittedName>
        <fullName evidence="5">Uncharacterized protein</fullName>
    </submittedName>
</protein>
<sequence length="1648" mass="181772">IKTQGVSQAVLSFDAFDNADDVKRIADLIRSEQWRLANILRNPGPSPADKQKIVAGGTVQLGDDGPIHLDASIADMSFKISDAFALNEMQALDLVLTAEIKKLSFDGLGLGLVAVVLYYDTHRLLAHTLRALLEWTRRDDLPAALSSVIKSSFLQRGVFRHLLDLTASFTVHNEFHTLATKHQGLGNQLHQNMLRSMIEETQRVLLDCVYLIVGSPDFAQSAVNDLCPLLKKLQPGDRFNHAHMVAWTALVSTISPKALQMAPTESSSILSSLLDEVRNETSWGDQFLCGSVQLAVAVGIRRLQLSPVDHAAAAAFDADMDVLAGRAIVNHAFEIIRRCIIQNEGFHSNETNIQVADALLKSFILLFPPKLMEVERHSEDELALLDECAATGSTPSHAPSMHFTHFLESMREIYQSKQPTEQRFSNIETLLDDLSAQFGMDGSQQLVQFCEMATRPQHAMHSVAFLDLLHAICRTQSTARSLFEIFYQIGPNDEGWVGWEQFMTALRSYEKLFRDGQPTMGIMGGMGGGVKKENVNLEKAMHKYELAGLVSWCNLATKIVQLDEKASTIVCDERGWSVVELAASLVAAPIPLTLKGPLLRLLGALGQRKAAAVRVWTALTSFRVCALDESGQLGGIQRELEEKECPSREYPSTLGTAHMMRSLLVHPIPSTAHPFLLFLSKSIIAPLGQRSYNNVHQMWELATVSLEALHNLVQQTHADTFAVQKRLPQVKVLLELLNDSPLFRSVFSIISEDVLVSLHSHTLHRPSEDAAAAALRLLLAAVHRLQPLRSAIRAADSDALLATLESLFFAPFGQPERGCLLTHIAHYISKSLEQPIHALYAARLLRELSAVRPSLQTRIVHMLKISDQLHHSLIRVVRRLLNVHAGPVRYGVEEVNYLLSSLTSVVETDVGMVHGETARLLLEVMAEGAEVDVGRENLASFLLGYEQHAEQGERLWTNDTMLTGLHALIDLLESFIEIEFPLDLSYSALFEPAFRLLLRLVSVDAPRRLAILRHLRTTKTIYRLVRSPFIQKQALHLLDETRFDVAPTGASVSSMITGDILHLAAIELSFLLGSGQIEQPRLFYEALLEINAVLGTVQVPDESTVGEESTLAGCSTLNPYDDQSTMQTAQTQSPLLFSLLRNGRAVGMDLPSIPSFSCFDSVKVQKLLDSCRGSAVFDVEQYDVAHVHWLLEREITSIAIDDPTQPIQEMESILSFVASLNASLLASGASSVLLAGCVTLLNVFAVHSPVPFFTFEPQLAALLDASFVLIEAASTHVNDDVSELIGETLQRVVKSSCLLTRYCTQQDANLRRQIIARLLHPLLELMVEPAERSIPVKLSIYGAASACLREGAVASGEEEKKKDSEESDGLEWLIAPVGEQKRDPVREAIASLSSELVNYVTRDILDLPIENVVTPVRVLQSLLEEDAKGSRRLCDALAQHGLPRALLDLVATLPMEGEEREKRGENTARAVNAMLCLLARMALSCDSLWRSLADLAAPELLMQLDWIASPPKQLFLDPTSIKKAGTSSSAYTHTLALVLRSCTALMANPSWKMISLQVVALIESLTDLLNQLMRAEVDCEVLTTCGTLILFIYQHDDVCRPQIDASRTLSTLRTRAESVRTSNESALKMDTKPSFAAPSRLFATLNAI</sequence>
<evidence type="ECO:0000313" key="5">
    <source>
        <dbReference type="EMBL" id="GMS82909.1"/>
    </source>
</evidence>
<organism evidence="5 6">
    <name type="scientific">Pristionchus entomophagus</name>
    <dbReference type="NCBI Taxonomy" id="358040"/>
    <lineage>
        <taxon>Eukaryota</taxon>
        <taxon>Metazoa</taxon>
        <taxon>Ecdysozoa</taxon>
        <taxon>Nematoda</taxon>
        <taxon>Chromadorea</taxon>
        <taxon>Rhabditida</taxon>
        <taxon>Rhabditina</taxon>
        <taxon>Diplogasteromorpha</taxon>
        <taxon>Diplogasteroidea</taxon>
        <taxon>Neodiplogasteridae</taxon>
        <taxon>Pristionchus</taxon>
    </lineage>
</organism>
<evidence type="ECO:0000256" key="4">
    <source>
        <dbReference type="ARBA" id="ARBA00023242"/>
    </source>
</evidence>
<proteinExistence type="inferred from homology"/>
<evidence type="ECO:0000256" key="2">
    <source>
        <dbReference type="ARBA" id="ARBA00005892"/>
    </source>
</evidence>
<comment type="similarity">
    <text evidence="2">Belongs to the NUP186/NUP192/NUP205 family.</text>
</comment>